<dbReference type="Proteomes" id="UP000186607">
    <property type="component" value="Unassembled WGS sequence"/>
</dbReference>
<dbReference type="Gene3D" id="1.10.10.10">
    <property type="entry name" value="Winged helix-like DNA-binding domain superfamily/Winged helix DNA-binding domain"/>
    <property type="match status" value="1"/>
</dbReference>
<dbReference type="AlphaFoldDB" id="A0A1U7NXK8"/>
<dbReference type="Pfam" id="PF08279">
    <property type="entry name" value="HTH_11"/>
    <property type="match status" value="1"/>
</dbReference>
<gene>
    <name evidence="3" type="ORF">BOO71_0008440</name>
</gene>
<protein>
    <submittedName>
        <fullName evidence="3">Transcriptional regulator, DeoR family</fullName>
    </submittedName>
</protein>
<dbReference type="RefSeq" id="WP_075833552.1">
    <property type="nucleotide sequence ID" value="NZ_MSTI01000093.1"/>
</dbReference>
<dbReference type="InterPro" id="IPR051534">
    <property type="entry name" value="CBASS_pafABC_assoc_protein"/>
</dbReference>
<keyword evidence="4" id="KW-1185">Reference proteome</keyword>
<dbReference type="eggNOG" id="COG2378">
    <property type="taxonomic scope" value="Bacteria"/>
</dbReference>
<sequence length="325" mass="35320">MYDPSMRVLTVLELLQARESVTGAELARVLEVSPRTVQRYIARLQDLGIPVEGKRGVGGSYCLKPGFRLPPLMFTGEEALSLALGLRALHLLGLGALAPAAHAAGAKLARTLPHALRETVEALESAVQLDSSPWVVSTDAALLSELLGAVHGAQTVEFRYASPQSSALTRRVDVYRALHLDGRWYAVGRCHLRDAVRSFRLDRMAELRVLGVTFTALPDFDALAYLRSTLPPETPTAQVSVWLDTPPETLRGRVSVWFTQISAEAGGTQIRCTRDDLPSFAAFLLGLDCDFRVDGPPELLDVFRRLGARCAAVGPGAEQSRTPLK</sequence>
<dbReference type="Pfam" id="PF13280">
    <property type="entry name" value="WYL"/>
    <property type="match status" value="1"/>
</dbReference>
<dbReference type="PROSITE" id="PS52050">
    <property type="entry name" value="WYL"/>
    <property type="match status" value="1"/>
</dbReference>
<evidence type="ECO:0000313" key="3">
    <source>
        <dbReference type="EMBL" id="OLV17640.1"/>
    </source>
</evidence>
<dbReference type="InterPro" id="IPR036390">
    <property type="entry name" value="WH_DNA-bd_sf"/>
</dbReference>
<evidence type="ECO:0000259" key="2">
    <source>
        <dbReference type="Pfam" id="PF13280"/>
    </source>
</evidence>
<accession>A0A1U7NXK8</accession>
<dbReference type="InterPro" id="IPR028349">
    <property type="entry name" value="PafC-like"/>
</dbReference>
<reference evidence="3 4" key="1">
    <citation type="submission" date="2017-01" db="EMBL/GenBank/DDBJ databases">
        <title>Genome Analysis of Deinococcus marmoris KOPRI26562.</title>
        <authorList>
            <person name="Kim J.H."/>
            <person name="Oh H.-M."/>
        </authorList>
    </citation>
    <scope>NUCLEOTIDE SEQUENCE [LARGE SCALE GENOMIC DNA]</scope>
    <source>
        <strain evidence="3 4">KOPRI26562</strain>
    </source>
</reference>
<dbReference type="OrthoDB" id="9767131at2"/>
<dbReference type="PIRSF" id="PIRSF016838">
    <property type="entry name" value="PafC"/>
    <property type="match status" value="1"/>
</dbReference>
<dbReference type="InterPro" id="IPR013196">
    <property type="entry name" value="HTH_11"/>
</dbReference>
<evidence type="ECO:0000313" key="4">
    <source>
        <dbReference type="Proteomes" id="UP000186607"/>
    </source>
</evidence>
<comment type="caution">
    <text evidence="3">The sequence shown here is derived from an EMBL/GenBank/DDBJ whole genome shotgun (WGS) entry which is preliminary data.</text>
</comment>
<dbReference type="PANTHER" id="PTHR34580">
    <property type="match status" value="1"/>
</dbReference>
<dbReference type="PANTHER" id="PTHR34580:SF3">
    <property type="entry name" value="PROTEIN PAFB"/>
    <property type="match status" value="1"/>
</dbReference>
<dbReference type="STRING" id="249408.BOO71_0008440"/>
<organism evidence="3 4">
    <name type="scientific">Deinococcus marmoris</name>
    <dbReference type="NCBI Taxonomy" id="249408"/>
    <lineage>
        <taxon>Bacteria</taxon>
        <taxon>Thermotogati</taxon>
        <taxon>Deinococcota</taxon>
        <taxon>Deinococci</taxon>
        <taxon>Deinococcales</taxon>
        <taxon>Deinococcaceae</taxon>
        <taxon>Deinococcus</taxon>
    </lineage>
</organism>
<dbReference type="InterPro" id="IPR026881">
    <property type="entry name" value="WYL_dom"/>
</dbReference>
<feature type="domain" description="Helix-turn-helix type 11" evidence="1">
    <location>
        <begin position="7"/>
        <end position="58"/>
    </location>
</feature>
<proteinExistence type="predicted"/>
<name>A0A1U7NXK8_9DEIO</name>
<dbReference type="SUPFAM" id="SSF46785">
    <property type="entry name" value="Winged helix' DNA-binding domain"/>
    <property type="match status" value="1"/>
</dbReference>
<dbReference type="InterPro" id="IPR036388">
    <property type="entry name" value="WH-like_DNA-bd_sf"/>
</dbReference>
<feature type="domain" description="WYL" evidence="2">
    <location>
        <begin position="142"/>
        <end position="209"/>
    </location>
</feature>
<dbReference type="EMBL" id="MSTI01000093">
    <property type="protein sequence ID" value="OLV17640.1"/>
    <property type="molecule type" value="Genomic_DNA"/>
</dbReference>
<evidence type="ECO:0000259" key="1">
    <source>
        <dbReference type="Pfam" id="PF08279"/>
    </source>
</evidence>